<evidence type="ECO:0000313" key="5">
    <source>
        <dbReference type="Proteomes" id="UP000192932"/>
    </source>
</evidence>
<feature type="signal peptide" evidence="3">
    <location>
        <begin position="1"/>
        <end position="30"/>
    </location>
</feature>
<feature type="transmembrane region" description="Helical" evidence="2">
    <location>
        <begin position="235"/>
        <end position="258"/>
    </location>
</feature>
<dbReference type="InterPro" id="IPR008414">
    <property type="entry name" value="HBL"/>
</dbReference>
<reference evidence="4 5" key="1">
    <citation type="submission" date="2017-04" db="EMBL/GenBank/DDBJ databases">
        <title>The Characteristic of a Fine Plant Growth-Promoting Rhizobacteria Bacillus mycoides Gnyt1 and its Whole Genome Sequencing Analysis.</title>
        <authorList>
            <person name="Li J.H."/>
            <person name="Yao T."/>
        </authorList>
    </citation>
    <scope>NUCLEOTIDE SEQUENCE [LARGE SCALE GENOMIC DNA]</scope>
    <source>
        <strain evidence="4 5">Gnyt1</strain>
        <plasmid evidence="5">Plasmid unnamed1</plasmid>
    </source>
</reference>
<dbReference type="InterPro" id="IPR052785">
    <property type="entry name" value="Enterotoxin_cmpnt"/>
</dbReference>
<name>A0A1W6AHV5_BACMY</name>
<evidence type="ECO:0000313" key="4">
    <source>
        <dbReference type="EMBL" id="ARJ25412.1"/>
    </source>
</evidence>
<keyword evidence="2" id="KW-0812">Transmembrane</keyword>
<dbReference type="GO" id="GO:0016020">
    <property type="term" value="C:membrane"/>
    <property type="evidence" value="ECO:0007669"/>
    <property type="project" value="InterPro"/>
</dbReference>
<sequence length="400" mass="43083">MTKKPYKVMALSALITVMAAGSIMPTYASAAESTAKSTPIHAKTGTTGDYPDYSLGPEGLKEAITNTGSNALVMDLYALTIIKQANTDFNGLNSIDTSLRTKIINDQNIARINAGQWLDKLKPQMISTNQNIINYNTKFQNYYDTLITAVNNKDKETLSNGLTRLNNDVVANKAEVDELLGELRAFRSKMATDTQNFKQDANQITSILASQDAGIPLLQNQLTTYHATIAEYNKLLIASAVATALGPLAIIGGAVLIGTGLGAKLGVVFIVGGLGATAGGIAGIVIAKQEMDKAQEEIKNITGQITQAQLEVAGLTNLKEQTESLTETIDIAITALQNLSTKWDVVGSKYKSLLKNIAVMDPNDLFFIKEDLDVAKDSWKEVRDTAANLYETDIKLVDTK</sequence>
<geneLocation type="plasmid" evidence="4 5">
    <name>unnamed1</name>
</geneLocation>
<dbReference type="PANTHER" id="PTHR38443:SF2">
    <property type="entry name" value="NON-HEMOLYTIC ENTEROTOXIN LYTIC COMPONENT L1"/>
    <property type="match status" value="1"/>
</dbReference>
<keyword evidence="1" id="KW-0175">Coiled coil</keyword>
<dbReference type="CDD" id="cd22653">
    <property type="entry name" value="ClyA_HblB-like"/>
    <property type="match status" value="1"/>
</dbReference>
<dbReference type="SUPFAM" id="SSF58100">
    <property type="entry name" value="Bacterial hemolysins"/>
    <property type="match status" value="1"/>
</dbReference>
<feature type="coiled-coil region" evidence="1">
    <location>
        <begin position="284"/>
        <end position="311"/>
    </location>
</feature>
<dbReference type="Proteomes" id="UP000192932">
    <property type="component" value="Plasmid unnamed1"/>
</dbReference>
<evidence type="ECO:0000256" key="1">
    <source>
        <dbReference type="SAM" id="Coils"/>
    </source>
</evidence>
<evidence type="ECO:0000256" key="3">
    <source>
        <dbReference type="SAM" id="SignalP"/>
    </source>
</evidence>
<dbReference type="Pfam" id="PF05791">
    <property type="entry name" value="Bacillus_HBL"/>
    <property type="match status" value="1"/>
</dbReference>
<dbReference type="AlphaFoldDB" id="A0A1W6AHV5"/>
<accession>A0A1W6AHV5</accession>
<keyword evidence="2" id="KW-1133">Transmembrane helix</keyword>
<gene>
    <name evidence="4" type="ORF">B7492_30525</name>
</gene>
<dbReference type="Gene3D" id="1.20.1170.10">
    <property type="match status" value="1"/>
</dbReference>
<feature type="transmembrane region" description="Helical" evidence="2">
    <location>
        <begin position="265"/>
        <end position="287"/>
    </location>
</feature>
<keyword evidence="4" id="KW-0614">Plasmid</keyword>
<proteinExistence type="predicted"/>
<dbReference type="PANTHER" id="PTHR38443">
    <property type="match status" value="1"/>
</dbReference>
<protein>
    <submittedName>
        <fullName evidence="4">Enterotoxin</fullName>
    </submittedName>
</protein>
<feature type="chain" id="PRO_5012574373" evidence="3">
    <location>
        <begin position="31"/>
        <end position="400"/>
    </location>
</feature>
<evidence type="ECO:0000256" key="2">
    <source>
        <dbReference type="SAM" id="Phobius"/>
    </source>
</evidence>
<dbReference type="RefSeq" id="WP_085313181.1">
    <property type="nucleotide sequence ID" value="NZ_CP020744.1"/>
</dbReference>
<dbReference type="EMBL" id="CP020744">
    <property type="protein sequence ID" value="ARJ25412.1"/>
    <property type="molecule type" value="Genomic_DNA"/>
</dbReference>
<keyword evidence="3" id="KW-0732">Signal</keyword>
<keyword evidence="2" id="KW-0472">Membrane</keyword>
<organism evidence="4 5">
    <name type="scientific">Bacillus mycoides</name>
    <dbReference type="NCBI Taxonomy" id="1405"/>
    <lineage>
        <taxon>Bacteria</taxon>
        <taxon>Bacillati</taxon>
        <taxon>Bacillota</taxon>
        <taxon>Bacilli</taxon>
        <taxon>Bacillales</taxon>
        <taxon>Bacillaceae</taxon>
        <taxon>Bacillus</taxon>
        <taxon>Bacillus cereus group</taxon>
    </lineage>
</organism>